<gene>
    <name evidence="2" type="ORF">KC19_VG316100</name>
</gene>
<feature type="compositionally biased region" description="Acidic residues" evidence="1">
    <location>
        <begin position="143"/>
        <end position="154"/>
    </location>
</feature>
<evidence type="ECO:0000313" key="2">
    <source>
        <dbReference type="EMBL" id="KAG0575077.1"/>
    </source>
</evidence>
<sequence length="154" mass="17597">MEGSWIKSHDQGHRVIKKDAFGFWIVQYMTREVRPKDNPYVYPASVSQIFFVDDAVDPSRKVVLRHDPRSKRIEGEKEFHIFGASGSSRPTFSTRSGNARSSPRVGTSTGVEEDPEELPVEAFNAIVREEENADDDAHLDDNHFEDEVEIQYVE</sequence>
<keyword evidence="3" id="KW-1185">Reference proteome</keyword>
<accession>A0A8T0HWB4</accession>
<organism evidence="2 3">
    <name type="scientific">Ceratodon purpureus</name>
    <name type="common">Fire moss</name>
    <name type="synonym">Dicranum purpureum</name>
    <dbReference type="NCBI Taxonomy" id="3225"/>
    <lineage>
        <taxon>Eukaryota</taxon>
        <taxon>Viridiplantae</taxon>
        <taxon>Streptophyta</taxon>
        <taxon>Embryophyta</taxon>
        <taxon>Bryophyta</taxon>
        <taxon>Bryophytina</taxon>
        <taxon>Bryopsida</taxon>
        <taxon>Dicranidae</taxon>
        <taxon>Pseudoditrichales</taxon>
        <taxon>Ditrichaceae</taxon>
        <taxon>Ceratodon</taxon>
    </lineage>
</organism>
<evidence type="ECO:0000313" key="3">
    <source>
        <dbReference type="Proteomes" id="UP000822688"/>
    </source>
</evidence>
<dbReference type="EMBL" id="CM026426">
    <property type="protein sequence ID" value="KAG0575077.1"/>
    <property type="molecule type" value="Genomic_DNA"/>
</dbReference>
<proteinExistence type="predicted"/>
<dbReference type="Proteomes" id="UP000822688">
    <property type="component" value="Chromosome V"/>
</dbReference>
<protein>
    <submittedName>
        <fullName evidence="2">Uncharacterized protein</fullName>
    </submittedName>
</protein>
<evidence type="ECO:0000256" key="1">
    <source>
        <dbReference type="SAM" id="MobiDB-lite"/>
    </source>
</evidence>
<feature type="compositionally biased region" description="Polar residues" evidence="1">
    <location>
        <begin position="85"/>
        <end position="110"/>
    </location>
</feature>
<reference evidence="2" key="1">
    <citation type="submission" date="2020-06" db="EMBL/GenBank/DDBJ databases">
        <title>WGS assembly of Ceratodon purpureus strain R40.</title>
        <authorList>
            <person name="Carey S.B."/>
            <person name="Jenkins J."/>
            <person name="Shu S."/>
            <person name="Lovell J.T."/>
            <person name="Sreedasyam A."/>
            <person name="Maumus F."/>
            <person name="Tiley G.P."/>
            <person name="Fernandez-Pozo N."/>
            <person name="Barry K."/>
            <person name="Chen C."/>
            <person name="Wang M."/>
            <person name="Lipzen A."/>
            <person name="Daum C."/>
            <person name="Saski C.A."/>
            <person name="Payton A.C."/>
            <person name="Mcbreen J.C."/>
            <person name="Conrad R.E."/>
            <person name="Kollar L.M."/>
            <person name="Olsson S."/>
            <person name="Huttunen S."/>
            <person name="Landis J.B."/>
            <person name="Wickett N.J."/>
            <person name="Johnson M.G."/>
            <person name="Rensing S.A."/>
            <person name="Grimwood J."/>
            <person name="Schmutz J."/>
            <person name="Mcdaniel S.F."/>
        </authorList>
    </citation>
    <scope>NUCLEOTIDE SEQUENCE</scope>
    <source>
        <strain evidence="2">R40</strain>
    </source>
</reference>
<name>A0A8T0HWB4_CERPU</name>
<feature type="region of interest" description="Disordered" evidence="1">
    <location>
        <begin position="83"/>
        <end position="154"/>
    </location>
</feature>
<feature type="compositionally biased region" description="Basic and acidic residues" evidence="1">
    <location>
        <begin position="127"/>
        <end position="142"/>
    </location>
</feature>
<comment type="caution">
    <text evidence="2">The sequence shown here is derived from an EMBL/GenBank/DDBJ whole genome shotgun (WGS) entry which is preliminary data.</text>
</comment>
<dbReference type="AlphaFoldDB" id="A0A8T0HWB4"/>